<dbReference type="Pfam" id="PF02516">
    <property type="entry name" value="STT3"/>
    <property type="match status" value="1"/>
</dbReference>
<keyword evidence="8" id="KW-0808">Transferase</keyword>
<feature type="transmembrane region" description="Helical" evidence="17">
    <location>
        <begin position="432"/>
        <end position="451"/>
    </location>
</feature>
<keyword evidence="20" id="KW-1185">Reference proteome</keyword>
<feature type="transmembrane region" description="Helical" evidence="17">
    <location>
        <begin position="59"/>
        <end position="77"/>
    </location>
</feature>
<dbReference type="EMBL" id="LKBH01000296">
    <property type="protein sequence ID" value="KQB33738.1"/>
    <property type="molecule type" value="Genomic_DNA"/>
</dbReference>
<comment type="subcellular location">
    <subcellularLocation>
        <location evidence="3">Cell membrane</location>
        <topology evidence="3">Multi-pass membrane protein</topology>
    </subcellularLocation>
</comment>
<dbReference type="Gene3D" id="3.40.50.12610">
    <property type="match status" value="1"/>
</dbReference>
<evidence type="ECO:0000256" key="15">
    <source>
        <dbReference type="ARBA" id="ARBA00030679"/>
    </source>
</evidence>
<feature type="transmembrane region" description="Helical" evidence="17">
    <location>
        <begin position="266"/>
        <end position="286"/>
    </location>
</feature>
<evidence type="ECO:0000256" key="13">
    <source>
        <dbReference type="ARBA" id="ARBA00023136"/>
    </source>
</evidence>
<evidence type="ECO:0000256" key="5">
    <source>
        <dbReference type="ARBA" id="ARBA00010810"/>
    </source>
</evidence>
<comment type="caution">
    <text evidence="19">The sequence shown here is derived from an EMBL/GenBank/DDBJ whole genome shotgun (WGS) entry which is preliminary data.</text>
</comment>
<evidence type="ECO:0000256" key="4">
    <source>
        <dbReference type="ARBA" id="ARBA00004922"/>
    </source>
</evidence>
<feature type="transmembrane region" description="Helical" evidence="17">
    <location>
        <begin position="407"/>
        <end position="426"/>
    </location>
</feature>
<dbReference type="InterPro" id="IPR003674">
    <property type="entry name" value="Oligo_trans_STT3"/>
</dbReference>
<dbReference type="GO" id="GO:0004576">
    <property type="term" value="F:oligosaccharyl transferase activity"/>
    <property type="evidence" value="ECO:0007669"/>
    <property type="project" value="InterPro"/>
</dbReference>
<keyword evidence="7" id="KW-0328">Glycosyltransferase</keyword>
<dbReference type="GO" id="GO:0005886">
    <property type="term" value="C:plasma membrane"/>
    <property type="evidence" value="ECO:0007669"/>
    <property type="project" value="UniProtKB-SubCell"/>
</dbReference>
<feature type="transmembrane region" description="Helical" evidence="17">
    <location>
        <begin position="472"/>
        <end position="494"/>
    </location>
</feature>
<evidence type="ECO:0000256" key="9">
    <source>
        <dbReference type="ARBA" id="ARBA00022692"/>
    </source>
</evidence>
<protein>
    <recommendedName>
        <fullName evidence="6">dolichyl-phosphooligosaccharide-protein glycotransferase</fullName>
        <ecNumber evidence="6">2.4.99.21</ecNumber>
    </recommendedName>
    <alternativeName>
        <fullName evidence="15">Oligosaccharyl transferase</fullName>
    </alternativeName>
</protein>
<comment type="catalytic activity">
    <reaction evidence="16">
        <text>an archaeal dolichyl phosphooligosaccharide + [protein]-L-asparagine = an archaeal dolichyl phosphate + a glycoprotein with the oligosaccharide chain attached by N-beta-D-glycosyl linkage to a protein L-asparagine.</text>
        <dbReference type="EC" id="2.4.99.21"/>
    </reaction>
</comment>
<sequence>MAIKNKIKQKIIEHPEFPVLAILLAIYLFMANYFAYPVAFDYPFLNTSGGSDPYFNYYVINYILTYHKQLIYTKIINYPVGTYNYRPPFYMWSVVFASYIFSPFVGLSKAAYFAFSESDAFYAALLIIPVYLITKEIFGKKAGLIAAFLYTIMPSNLTAGILTDDRAHTPELIFAFLAIYFFEMAVKTAGKYNIINRLTDFKSYIPSIKKYFMENQLATVYSLLAAVSLGALINFWQGFPYIEVIILIYVALQLIFNLFTKRPTGYLTYLTIFFIAFSFPFGYYYYDMTHMLMPWFYPPLIMGILIIGFGFVINIIGRKPWIITIPSIIIASALGLLILAKVNPVILKELITGDGYFVKSRLYSTIAEAAAPPLGFYIAGFGPGVFLLGIAGIPYILYKFIKTKSDAMLSIIIFSIFSIFMSFEAARFNITAAPAYAILGGGALIYFEGLLKAGENQAKARHNSMRKRIKTNITWLQASFVVIVILVLIIPSGMGAVSAAVPDNTASQYNSNINSSIPSFLRPNSTDYFGNYGFGVVNSTSPLSESFNWLASQDSNLPANERPAYLSWWDYGFQEALQGKHPAVADDFQQGYVSAGQVLLAQNQSDIVALFIARDLETPGAFTSGHFNSTVYSTLKSYFGTSEANNITYIYKTVRIDNKIPSNYTKLLSEPAYGGHQVNVTNPDNAYHALIMGELASKYSLNKLVNAYATLELDTGSKISYIQIDHGLFPFSGSDPGVFYAPAYLTDTPTYDALGEIVPTNYYNIFAVTSSGTYPLNKLPQGASVITYDISYAPAFYNSTIYRAFIGYSPSDVGEVNGIPGINYGTGASAKPAFNMSHFELVYYASLWSPYKNSTKDLQFIPIQEAYQYKQEHKGTVYLLPPISDVYNVEDPIIEYFPGANITGNILGYSGSASGIHVTLLDQYGIPHEVVTTNSSGTYNLVGLPGNDTLVFSTGSINNYTLEGSNIIAEKTVNVTMQEAEDPYTINLGSFNITHNDISGSVSVKNVTGTQKITSGVLYFNNSAHKYSQKVYISNGKYNVTDLRNYTYNVSVTNNSTKITYTNFTSFTPQVAKNITKDFTVNMDNLTVFVNSGGYGLSNFTIDVYNKTGNKIYTNYTDKNGELSIGLMPGNYTVKASEKENGIYANNTSYYNTTSWDNSKILNMVPEINNMVKGNYTANINLIGNLSSLNNVNVTLEGSNGRYYNLTSNNEVNITLPSGIYRISAYSSGYYINPYNNTIILNGTSEFNITYTDIKKIYNYTLYPVNGTDYAMINGSYYVVPFYLNNTGNTNITVNVNISNSNVLNKTDKIMATFANGKNYTTINIPEKTNMTLYVYLKPASGIKIQTYDKIDINSYYDDKIMHNATVSPEVQNITASGVGSSGHGVLNNYTKNPVDTLYIGIGIILGAMLIGLIGSTVRSRRGKK</sequence>
<dbReference type="SUPFAM" id="SSF49478">
    <property type="entry name" value="Cna protein B-type domain"/>
    <property type="match status" value="1"/>
</dbReference>
<feature type="domain" description="Oligosaccharyl transferase STT3 N-terminal" evidence="18">
    <location>
        <begin position="43"/>
        <end position="464"/>
    </location>
</feature>
<dbReference type="PANTHER" id="PTHR13872:SF1">
    <property type="entry name" value="DOLICHYL-DIPHOSPHOOLIGOSACCHARIDE--PROTEIN GLYCOSYLTRANSFERASE SUBUNIT STT3B"/>
    <property type="match status" value="1"/>
</dbReference>
<comment type="cofactor">
    <cofactor evidence="2">
        <name>Mg(2+)</name>
        <dbReference type="ChEBI" id="CHEBI:18420"/>
    </cofactor>
</comment>
<keyword evidence="12 17" id="KW-1133">Transmembrane helix</keyword>
<feature type="transmembrane region" description="Helical" evidence="17">
    <location>
        <begin position="320"/>
        <end position="340"/>
    </location>
</feature>
<feature type="transmembrane region" description="Helical" evidence="17">
    <location>
        <begin position="144"/>
        <end position="161"/>
    </location>
</feature>
<name>A0A0Q0RNF6_9ARCH</name>
<evidence type="ECO:0000256" key="14">
    <source>
        <dbReference type="ARBA" id="ARBA00023211"/>
    </source>
</evidence>
<dbReference type="GO" id="GO:0046872">
    <property type="term" value="F:metal ion binding"/>
    <property type="evidence" value="ECO:0007669"/>
    <property type="project" value="UniProtKB-KW"/>
</dbReference>
<keyword evidence="9 17" id="KW-0812">Transmembrane</keyword>
<dbReference type="InterPro" id="IPR048307">
    <property type="entry name" value="STT3_N"/>
</dbReference>
<evidence type="ECO:0000256" key="7">
    <source>
        <dbReference type="ARBA" id="ARBA00022676"/>
    </source>
</evidence>
<feature type="transmembrane region" description="Helical" evidence="17">
    <location>
        <begin position="173"/>
        <end position="190"/>
    </location>
</feature>
<keyword evidence="10" id="KW-0479">Metal-binding</keyword>
<evidence type="ECO:0000313" key="20">
    <source>
        <dbReference type="Proteomes" id="UP000050301"/>
    </source>
</evidence>
<dbReference type="EC" id="2.4.99.21" evidence="6"/>
<dbReference type="PANTHER" id="PTHR13872">
    <property type="entry name" value="DOLICHYL-DIPHOSPHOOLIGOSACCHARIDE--PROTEIN GLYCOSYLTRANSFERASE SUBUNIT"/>
    <property type="match status" value="1"/>
</dbReference>
<organism evidence="19 20">
    <name type="scientific">Acidiplasma cupricumulans</name>
    <dbReference type="NCBI Taxonomy" id="312540"/>
    <lineage>
        <taxon>Archaea</taxon>
        <taxon>Methanobacteriati</taxon>
        <taxon>Thermoplasmatota</taxon>
        <taxon>Thermoplasmata</taxon>
        <taxon>Thermoplasmatales</taxon>
        <taxon>Ferroplasmaceae</taxon>
        <taxon>Acidiplasma</taxon>
    </lineage>
</organism>
<evidence type="ECO:0000256" key="1">
    <source>
        <dbReference type="ARBA" id="ARBA00001936"/>
    </source>
</evidence>
<feature type="transmembrane region" description="Helical" evidence="17">
    <location>
        <begin position="292"/>
        <end position="313"/>
    </location>
</feature>
<evidence type="ECO:0000256" key="2">
    <source>
        <dbReference type="ARBA" id="ARBA00001946"/>
    </source>
</evidence>
<dbReference type="UniPathway" id="UPA00378"/>
<feature type="transmembrane region" description="Helical" evidence="17">
    <location>
        <begin position="239"/>
        <end position="259"/>
    </location>
</feature>
<feature type="transmembrane region" description="Helical" evidence="17">
    <location>
        <begin position="89"/>
        <end position="106"/>
    </location>
</feature>
<feature type="transmembrane region" description="Helical" evidence="17">
    <location>
        <begin position="211"/>
        <end position="233"/>
    </location>
</feature>
<evidence type="ECO:0000256" key="12">
    <source>
        <dbReference type="ARBA" id="ARBA00022989"/>
    </source>
</evidence>
<dbReference type="InParanoid" id="A0A0Q0RNF6"/>
<dbReference type="RefSeq" id="WP_055041161.1">
    <property type="nucleotide sequence ID" value="NZ_LKBH01000296.1"/>
</dbReference>
<evidence type="ECO:0000256" key="16">
    <source>
        <dbReference type="ARBA" id="ARBA00034066"/>
    </source>
</evidence>
<evidence type="ECO:0000256" key="17">
    <source>
        <dbReference type="SAM" id="Phobius"/>
    </source>
</evidence>
<feature type="transmembrane region" description="Helical" evidence="17">
    <location>
        <begin position="20"/>
        <end position="39"/>
    </location>
</feature>
<comment type="similarity">
    <text evidence="5">Belongs to the STT3 family.</text>
</comment>
<evidence type="ECO:0000259" key="18">
    <source>
        <dbReference type="Pfam" id="PF02516"/>
    </source>
</evidence>
<dbReference type="Proteomes" id="UP000050301">
    <property type="component" value="Unassembled WGS sequence"/>
</dbReference>
<comment type="cofactor">
    <cofactor evidence="1">
        <name>Mn(2+)</name>
        <dbReference type="ChEBI" id="CHEBI:29035"/>
    </cofactor>
</comment>
<evidence type="ECO:0000256" key="11">
    <source>
        <dbReference type="ARBA" id="ARBA00022842"/>
    </source>
</evidence>
<gene>
    <name evidence="19" type="ORF">AOG55_02180</name>
</gene>
<feature type="transmembrane region" description="Helical" evidence="17">
    <location>
        <begin position="374"/>
        <end position="398"/>
    </location>
</feature>
<evidence type="ECO:0000256" key="6">
    <source>
        <dbReference type="ARBA" id="ARBA00012602"/>
    </source>
</evidence>
<evidence type="ECO:0000256" key="3">
    <source>
        <dbReference type="ARBA" id="ARBA00004651"/>
    </source>
</evidence>
<evidence type="ECO:0000256" key="10">
    <source>
        <dbReference type="ARBA" id="ARBA00022723"/>
    </source>
</evidence>
<comment type="pathway">
    <text evidence="4">Protein modification; protein glycosylation.</text>
</comment>
<evidence type="ECO:0000256" key="8">
    <source>
        <dbReference type="ARBA" id="ARBA00022679"/>
    </source>
</evidence>
<keyword evidence="13 17" id="KW-0472">Membrane</keyword>
<keyword evidence="14" id="KW-0464">Manganese</keyword>
<reference evidence="19 20" key="1">
    <citation type="submission" date="2015-09" db="EMBL/GenBank/DDBJ databases">
        <title>Heavy metals and arsenic resistance mechanisms in polyextremophilic archaea of the family Ferroplasmaceae.</title>
        <authorList>
            <person name="Bulaev A.G."/>
            <person name="Kanygina A.V."/>
        </authorList>
    </citation>
    <scope>NUCLEOTIDE SEQUENCE [LARGE SCALE GENOMIC DNA]</scope>
    <source>
        <strain evidence="19 20">BH2</strain>
    </source>
</reference>
<evidence type="ECO:0000313" key="19">
    <source>
        <dbReference type="EMBL" id="KQB33738.1"/>
    </source>
</evidence>
<proteinExistence type="inferred from homology"/>
<feature type="transmembrane region" description="Helical" evidence="17">
    <location>
        <begin position="112"/>
        <end position="132"/>
    </location>
</feature>
<keyword evidence="11" id="KW-0460">Magnesium</keyword>
<feature type="transmembrane region" description="Helical" evidence="17">
    <location>
        <begin position="1398"/>
        <end position="1418"/>
    </location>
</feature>
<accession>A0A0Q0RNF6</accession>